<protein>
    <submittedName>
        <fullName evidence="2">Uncharacterized protein</fullName>
    </submittedName>
</protein>
<comment type="caution">
    <text evidence="2">The sequence shown here is derived from an EMBL/GenBank/DDBJ whole genome shotgun (WGS) entry which is preliminary data.</text>
</comment>
<accession>A0ABN9W6G1</accession>
<sequence>MADPAAWDQPGAPAACGTAAASRQRLPGEGPGSGQDFLPAEWWGPAADGYEAEPSPQPWAQQADGASWQPGNMSVQEAAAQGAAWGRAYAAWSQALQLQQQQQLWPQERQRPAVAGALAPSTPQWSGWGASPTWAPWASGSSPASGASTAPAGFSDLDRRQDTGPSRADGRRPDQPEAQRRAPGAPMAMAARSLPLQPGQRPRSHARGTRWRAALRRPCRTS</sequence>
<feature type="compositionally biased region" description="Low complexity" evidence="1">
    <location>
        <begin position="181"/>
        <end position="192"/>
    </location>
</feature>
<feature type="compositionally biased region" description="Low complexity" evidence="1">
    <location>
        <begin position="10"/>
        <end position="21"/>
    </location>
</feature>
<dbReference type="Proteomes" id="UP001189429">
    <property type="component" value="Unassembled WGS sequence"/>
</dbReference>
<proteinExistence type="predicted"/>
<dbReference type="EMBL" id="CAUYUJ010018220">
    <property type="protein sequence ID" value="CAK0881725.1"/>
    <property type="molecule type" value="Genomic_DNA"/>
</dbReference>
<evidence type="ECO:0000313" key="3">
    <source>
        <dbReference type="Proteomes" id="UP001189429"/>
    </source>
</evidence>
<organism evidence="2 3">
    <name type="scientific">Prorocentrum cordatum</name>
    <dbReference type="NCBI Taxonomy" id="2364126"/>
    <lineage>
        <taxon>Eukaryota</taxon>
        <taxon>Sar</taxon>
        <taxon>Alveolata</taxon>
        <taxon>Dinophyceae</taxon>
        <taxon>Prorocentrales</taxon>
        <taxon>Prorocentraceae</taxon>
        <taxon>Prorocentrum</taxon>
    </lineage>
</organism>
<feature type="compositionally biased region" description="Low complexity" evidence="1">
    <location>
        <begin position="130"/>
        <end position="152"/>
    </location>
</feature>
<feature type="region of interest" description="Disordered" evidence="1">
    <location>
        <begin position="1"/>
        <end position="71"/>
    </location>
</feature>
<feature type="region of interest" description="Disordered" evidence="1">
    <location>
        <begin position="99"/>
        <end position="222"/>
    </location>
</feature>
<evidence type="ECO:0000313" key="2">
    <source>
        <dbReference type="EMBL" id="CAK0881725.1"/>
    </source>
</evidence>
<reference evidence="2" key="1">
    <citation type="submission" date="2023-10" db="EMBL/GenBank/DDBJ databases">
        <authorList>
            <person name="Chen Y."/>
            <person name="Shah S."/>
            <person name="Dougan E. K."/>
            <person name="Thang M."/>
            <person name="Chan C."/>
        </authorList>
    </citation>
    <scope>NUCLEOTIDE SEQUENCE [LARGE SCALE GENOMIC DNA]</scope>
</reference>
<keyword evidence="3" id="KW-1185">Reference proteome</keyword>
<feature type="compositionally biased region" description="Basic residues" evidence="1">
    <location>
        <begin position="202"/>
        <end position="222"/>
    </location>
</feature>
<name>A0ABN9W6G1_9DINO</name>
<feature type="compositionally biased region" description="Basic and acidic residues" evidence="1">
    <location>
        <begin position="156"/>
        <end position="180"/>
    </location>
</feature>
<evidence type="ECO:0000256" key="1">
    <source>
        <dbReference type="SAM" id="MobiDB-lite"/>
    </source>
</evidence>
<gene>
    <name evidence="2" type="ORF">PCOR1329_LOCUS64473</name>
</gene>